<dbReference type="Proteomes" id="UP000305948">
    <property type="component" value="Unassembled WGS sequence"/>
</dbReference>
<feature type="transmembrane region" description="Helical" evidence="1">
    <location>
        <begin position="120"/>
        <end position="142"/>
    </location>
</feature>
<evidence type="ECO:0000313" key="3">
    <source>
        <dbReference type="EMBL" id="TFK51281.1"/>
    </source>
</evidence>
<keyword evidence="1" id="KW-0472">Membrane</keyword>
<evidence type="ECO:0000256" key="1">
    <source>
        <dbReference type="SAM" id="Phobius"/>
    </source>
</evidence>
<feature type="transmembrane region" description="Helical" evidence="1">
    <location>
        <begin position="243"/>
        <end position="263"/>
    </location>
</feature>
<feature type="domain" description="DUF6533" evidence="2">
    <location>
        <begin position="21"/>
        <end position="65"/>
    </location>
</feature>
<feature type="transmembrane region" description="Helical" evidence="1">
    <location>
        <begin position="62"/>
        <end position="79"/>
    </location>
</feature>
<dbReference type="Pfam" id="PF20151">
    <property type="entry name" value="DUF6533"/>
    <property type="match status" value="1"/>
</dbReference>
<keyword evidence="4" id="KW-1185">Reference proteome</keyword>
<sequence>MASTAIQEAIDTLVTVEFTRYSYCAAIAIYLHHFSSTVIPEVEVIWKLPSSPMKILYLINRYYGLAFVVSATVLLFLQTQDNISCNMMSRFLFPSLGVSVLIVQVILAIRAYAIFGGRKWHIIVIVVLLALEIGFTTALITLHSQSIAVTFRSVAYCVNLSQWSFVPALVTDALMASAIVYRAILHVRSRHAVDLPASWGYGGPLLVTLLQDSVQYYVWVIVALALTTASGKPQETPKPHGLSILPFIMTVPTSAVTHMVLHLHRVASAGRRRPVAVELELVSIPTDGH</sequence>
<accession>A0A5C3NBP0</accession>
<dbReference type="EMBL" id="ML213511">
    <property type="protein sequence ID" value="TFK51281.1"/>
    <property type="molecule type" value="Genomic_DNA"/>
</dbReference>
<protein>
    <recommendedName>
        <fullName evidence="2">DUF6533 domain-containing protein</fullName>
    </recommendedName>
</protein>
<reference evidence="3 4" key="1">
    <citation type="journal article" date="2019" name="Nat. Ecol. Evol.">
        <title>Megaphylogeny resolves global patterns of mushroom evolution.</title>
        <authorList>
            <person name="Varga T."/>
            <person name="Krizsan K."/>
            <person name="Foldi C."/>
            <person name="Dima B."/>
            <person name="Sanchez-Garcia M."/>
            <person name="Sanchez-Ramirez S."/>
            <person name="Szollosi G.J."/>
            <person name="Szarkandi J.G."/>
            <person name="Papp V."/>
            <person name="Albert L."/>
            <person name="Andreopoulos W."/>
            <person name="Angelini C."/>
            <person name="Antonin V."/>
            <person name="Barry K.W."/>
            <person name="Bougher N.L."/>
            <person name="Buchanan P."/>
            <person name="Buyck B."/>
            <person name="Bense V."/>
            <person name="Catcheside P."/>
            <person name="Chovatia M."/>
            <person name="Cooper J."/>
            <person name="Damon W."/>
            <person name="Desjardin D."/>
            <person name="Finy P."/>
            <person name="Geml J."/>
            <person name="Haridas S."/>
            <person name="Hughes K."/>
            <person name="Justo A."/>
            <person name="Karasinski D."/>
            <person name="Kautmanova I."/>
            <person name="Kiss B."/>
            <person name="Kocsube S."/>
            <person name="Kotiranta H."/>
            <person name="LaButti K.M."/>
            <person name="Lechner B.E."/>
            <person name="Liimatainen K."/>
            <person name="Lipzen A."/>
            <person name="Lukacs Z."/>
            <person name="Mihaltcheva S."/>
            <person name="Morgado L.N."/>
            <person name="Niskanen T."/>
            <person name="Noordeloos M.E."/>
            <person name="Ohm R.A."/>
            <person name="Ortiz-Santana B."/>
            <person name="Ovrebo C."/>
            <person name="Racz N."/>
            <person name="Riley R."/>
            <person name="Savchenko A."/>
            <person name="Shiryaev A."/>
            <person name="Soop K."/>
            <person name="Spirin V."/>
            <person name="Szebenyi C."/>
            <person name="Tomsovsky M."/>
            <person name="Tulloss R.E."/>
            <person name="Uehling J."/>
            <person name="Grigoriev I.V."/>
            <person name="Vagvolgyi C."/>
            <person name="Papp T."/>
            <person name="Martin F.M."/>
            <person name="Miettinen O."/>
            <person name="Hibbett D.S."/>
            <person name="Nagy L.G."/>
        </authorList>
    </citation>
    <scope>NUCLEOTIDE SEQUENCE [LARGE SCALE GENOMIC DNA]</scope>
    <source>
        <strain evidence="3 4">OMC1185</strain>
    </source>
</reference>
<evidence type="ECO:0000313" key="4">
    <source>
        <dbReference type="Proteomes" id="UP000305948"/>
    </source>
</evidence>
<evidence type="ECO:0000259" key="2">
    <source>
        <dbReference type="Pfam" id="PF20151"/>
    </source>
</evidence>
<organism evidence="3 4">
    <name type="scientific">Heliocybe sulcata</name>
    <dbReference type="NCBI Taxonomy" id="5364"/>
    <lineage>
        <taxon>Eukaryota</taxon>
        <taxon>Fungi</taxon>
        <taxon>Dikarya</taxon>
        <taxon>Basidiomycota</taxon>
        <taxon>Agaricomycotina</taxon>
        <taxon>Agaricomycetes</taxon>
        <taxon>Gloeophyllales</taxon>
        <taxon>Gloeophyllaceae</taxon>
        <taxon>Heliocybe</taxon>
    </lineage>
</organism>
<keyword evidence="1" id="KW-1133">Transmembrane helix</keyword>
<feature type="transmembrane region" description="Helical" evidence="1">
    <location>
        <begin position="91"/>
        <end position="113"/>
    </location>
</feature>
<keyword evidence="1" id="KW-0812">Transmembrane</keyword>
<dbReference type="AlphaFoldDB" id="A0A5C3NBP0"/>
<gene>
    <name evidence="3" type="ORF">OE88DRAFT_1528494</name>
</gene>
<feature type="transmembrane region" description="Helical" evidence="1">
    <location>
        <begin position="162"/>
        <end position="181"/>
    </location>
</feature>
<dbReference type="InterPro" id="IPR045340">
    <property type="entry name" value="DUF6533"/>
</dbReference>
<proteinExistence type="predicted"/>
<dbReference type="OrthoDB" id="3256800at2759"/>
<name>A0A5C3NBP0_9AGAM</name>
<feature type="transmembrane region" description="Helical" evidence="1">
    <location>
        <begin position="214"/>
        <end position="231"/>
    </location>
</feature>